<dbReference type="EMBL" id="JBHLSV010000008">
    <property type="protein sequence ID" value="MFC0674044.1"/>
    <property type="molecule type" value="Genomic_DNA"/>
</dbReference>
<name>A0ABV6RAN1_9MICO</name>
<feature type="transmembrane region" description="Helical" evidence="7">
    <location>
        <begin position="339"/>
        <end position="362"/>
    </location>
</feature>
<evidence type="ECO:0000256" key="7">
    <source>
        <dbReference type="SAM" id="Phobius"/>
    </source>
</evidence>
<feature type="transmembrane region" description="Helical" evidence="7">
    <location>
        <begin position="135"/>
        <end position="158"/>
    </location>
</feature>
<gene>
    <name evidence="9" type="ORF">ACFFF6_08770</name>
</gene>
<keyword evidence="3" id="KW-1003">Cell membrane</keyword>
<evidence type="ECO:0000256" key="6">
    <source>
        <dbReference type="ARBA" id="ARBA00023136"/>
    </source>
</evidence>
<dbReference type="Pfam" id="PF07690">
    <property type="entry name" value="MFS_1"/>
    <property type="match status" value="1"/>
</dbReference>
<dbReference type="Gene3D" id="1.20.1250.20">
    <property type="entry name" value="MFS general substrate transporter like domains"/>
    <property type="match status" value="1"/>
</dbReference>
<feature type="transmembrane region" description="Helical" evidence="7">
    <location>
        <begin position="211"/>
        <end position="233"/>
    </location>
</feature>
<dbReference type="PROSITE" id="PS50850">
    <property type="entry name" value="MFS"/>
    <property type="match status" value="1"/>
</dbReference>
<evidence type="ECO:0000256" key="2">
    <source>
        <dbReference type="ARBA" id="ARBA00022448"/>
    </source>
</evidence>
<feature type="transmembrane region" description="Helical" evidence="7">
    <location>
        <begin position="368"/>
        <end position="386"/>
    </location>
</feature>
<feature type="transmembrane region" description="Helical" evidence="7">
    <location>
        <begin position="103"/>
        <end position="123"/>
    </location>
</feature>
<dbReference type="InterPro" id="IPR020846">
    <property type="entry name" value="MFS_dom"/>
</dbReference>
<feature type="transmembrane region" description="Helical" evidence="7">
    <location>
        <begin position="42"/>
        <end position="65"/>
    </location>
</feature>
<feature type="transmembrane region" description="Helical" evidence="7">
    <location>
        <begin position="77"/>
        <end position="97"/>
    </location>
</feature>
<dbReference type="SUPFAM" id="SSF103473">
    <property type="entry name" value="MFS general substrate transporter"/>
    <property type="match status" value="1"/>
</dbReference>
<proteinExistence type="predicted"/>
<dbReference type="Proteomes" id="UP001589793">
    <property type="component" value="Unassembled WGS sequence"/>
</dbReference>
<comment type="subcellular location">
    <subcellularLocation>
        <location evidence="1">Cell membrane</location>
        <topology evidence="1">Multi-pass membrane protein</topology>
    </subcellularLocation>
</comment>
<evidence type="ECO:0000313" key="9">
    <source>
        <dbReference type="EMBL" id="MFC0674044.1"/>
    </source>
</evidence>
<sequence length="395" mass="39107">MTSTATPHRRLLFACTAFALFTLIVGTNIPSPFYAVYAARLGFSPLVLTAVFAAYAGALIPTLLLAGSLAESLGYRWVVLAGLALALCASLLLTGAGSAGELLLARALQGMAVGISSGALTAALTRTTPAGRTELAALIASSATTAGGGLGPMLAGLWATVLPGPMVTSYLLEAGALLLAGAGLAALPAGLGRSGARWRPRLPRIPPQRRVFMAACVVSFLGWAVTAVFLSVVPSYVSALTGSDSLLVAGLSSGLVLVIAALMQPLAARLPAPMLQGGGLLALAAGVLILLISGLLSSLAGVLLAAVMAGCGQGMGFLGAMRESARVSVPGTEAATASAFFISAYLGVGVPTIGVGLLATLIGTVPAVEVFAAVVLLAAIAAIPGTRSAGGVAHR</sequence>
<feature type="transmembrane region" description="Helical" evidence="7">
    <location>
        <begin position="275"/>
        <end position="293"/>
    </location>
</feature>
<dbReference type="RefSeq" id="WP_376979978.1">
    <property type="nucleotide sequence ID" value="NZ_JBHLSV010000008.1"/>
</dbReference>
<evidence type="ECO:0000259" key="8">
    <source>
        <dbReference type="PROSITE" id="PS50850"/>
    </source>
</evidence>
<keyword evidence="5 7" id="KW-1133">Transmembrane helix</keyword>
<accession>A0ABV6RAN1</accession>
<keyword evidence="4 7" id="KW-0812">Transmembrane</keyword>
<feature type="domain" description="Major facilitator superfamily (MFS) profile" evidence="8">
    <location>
        <begin position="12"/>
        <end position="395"/>
    </location>
</feature>
<dbReference type="InterPro" id="IPR050171">
    <property type="entry name" value="MFS_Transporters"/>
</dbReference>
<dbReference type="InterPro" id="IPR011701">
    <property type="entry name" value="MFS"/>
</dbReference>
<organism evidence="9 10">
    <name type="scientific">Brachybacterium hainanense</name>
    <dbReference type="NCBI Taxonomy" id="1541174"/>
    <lineage>
        <taxon>Bacteria</taxon>
        <taxon>Bacillati</taxon>
        <taxon>Actinomycetota</taxon>
        <taxon>Actinomycetes</taxon>
        <taxon>Micrococcales</taxon>
        <taxon>Dermabacteraceae</taxon>
        <taxon>Brachybacterium</taxon>
    </lineage>
</organism>
<evidence type="ECO:0000256" key="3">
    <source>
        <dbReference type="ARBA" id="ARBA00022475"/>
    </source>
</evidence>
<evidence type="ECO:0000256" key="1">
    <source>
        <dbReference type="ARBA" id="ARBA00004651"/>
    </source>
</evidence>
<reference evidence="9 10" key="1">
    <citation type="submission" date="2024-09" db="EMBL/GenBank/DDBJ databases">
        <authorList>
            <person name="Sun Q."/>
            <person name="Mori K."/>
        </authorList>
    </citation>
    <scope>NUCLEOTIDE SEQUENCE [LARGE SCALE GENOMIC DNA]</scope>
    <source>
        <strain evidence="9 10">CICC 10874</strain>
    </source>
</reference>
<dbReference type="InterPro" id="IPR036259">
    <property type="entry name" value="MFS_trans_sf"/>
</dbReference>
<evidence type="ECO:0000313" key="10">
    <source>
        <dbReference type="Proteomes" id="UP001589793"/>
    </source>
</evidence>
<keyword evidence="6 7" id="KW-0472">Membrane</keyword>
<keyword evidence="2" id="KW-0813">Transport</keyword>
<feature type="transmembrane region" description="Helical" evidence="7">
    <location>
        <begin position="299"/>
        <end position="318"/>
    </location>
</feature>
<evidence type="ECO:0000256" key="5">
    <source>
        <dbReference type="ARBA" id="ARBA00022989"/>
    </source>
</evidence>
<feature type="transmembrane region" description="Helical" evidence="7">
    <location>
        <begin position="170"/>
        <end position="191"/>
    </location>
</feature>
<feature type="transmembrane region" description="Helical" evidence="7">
    <location>
        <begin position="245"/>
        <end position="263"/>
    </location>
</feature>
<keyword evidence="10" id="KW-1185">Reference proteome</keyword>
<evidence type="ECO:0000256" key="4">
    <source>
        <dbReference type="ARBA" id="ARBA00022692"/>
    </source>
</evidence>
<protein>
    <submittedName>
        <fullName evidence="9">MFS transporter</fullName>
    </submittedName>
</protein>
<comment type="caution">
    <text evidence="9">The sequence shown here is derived from an EMBL/GenBank/DDBJ whole genome shotgun (WGS) entry which is preliminary data.</text>
</comment>
<dbReference type="PANTHER" id="PTHR23517:SF13">
    <property type="entry name" value="MAJOR FACILITATOR SUPERFAMILY MFS_1"/>
    <property type="match status" value="1"/>
</dbReference>
<dbReference type="PANTHER" id="PTHR23517">
    <property type="entry name" value="RESISTANCE PROTEIN MDTM, PUTATIVE-RELATED-RELATED"/>
    <property type="match status" value="1"/>
</dbReference>